<dbReference type="GO" id="GO:0004803">
    <property type="term" value="F:transposase activity"/>
    <property type="evidence" value="ECO:0007669"/>
    <property type="project" value="InterPro"/>
</dbReference>
<dbReference type="NCBIfam" id="NF033559">
    <property type="entry name" value="transpos_IS1634"/>
    <property type="match status" value="1"/>
</dbReference>
<dbReference type="GO" id="GO:0006313">
    <property type="term" value="P:DNA transposition"/>
    <property type="evidence" value="ECO:0007669"/>
    <property type="project" value="InterPro"/>
</dbReference>
<dbReference type="PANTHER" id="PTHR34614:SF2">
    <property type="entry name" value="TRANSPOSASE IS4-LIKE DOMAIN-CONTAINING PROTEIN"/>
    <property type="match status" value="1"/>
</dbReference>
<dbReference type="Pfam" id="PF01609">
    <property type="entry name" value="DDE_Tnp_1"/>
    <property type="match status" value="1"/>
</dbReference>
<dbReference type="OrthoDB" id="6171862at2"/>
<evidence type="ECO:0000313" key="3">
    <source>
        <dbReference type="Proteomes" id="UP000245539"/>
    </source>
</evidence>
<evidence type="ECO:0000259" key="1">
    <source>
        <dbReference type="Pfam" id="PF01609"/>
    </source>
</evidence>
<sequence>MYIRTSKSGPRTYVRLAETYRDENGKVKQRHLANLGRVEQFEKQGHELVNSINRLLGGDVESPKETEFEAARALGDSWALQSVWDSLNLTRVLGKALSSNRRQFDVVDALRVMVFNRLCDPESKLGTLRWLEEAAVPGISPNSLSHQQLLRAMDTLAEHLEAVRDALAGQIKPLLDQELTVAFYDLTTIRVHGNSEQENDLRRYGCSKELEGGIARQYLLAVVQSDCGIPLDFAVFEGNQAEVSTLIPVLTRNFSRYQLKRAIVVADRGLLSLDNIDQLENTELASGVAPDYIMALPASRYKELRSTLSTLCFDRDTPSVVEHQFADRRLVIAHDPKTAADQSQQRRDGIEALCQIGDKLAAKLDQQDQGVRSRGRIASDRGAHARFSAALQDSCYKRFINTDFSAERFSFSVDEDKVQEAELFDGKLFVLTSLPQETFDAGRIIQHYKSLMDIETGFRVLKHDIDIAPVHHRLPKRIQSHSAICFIALLLSRVIRQRLKAAGSDHSPASALRELKRLQRHRVFVGQVCYEGVSKIQPEQQQLFKDLDITPPTNKTM</sequence>
<dbReference type="InterPro" id="IPR047654">
    <property type="entry name" value="IS1634_transpos"/>
</dbReference>
<evidence type="ECO:0000313" key="2">
    <source>
        <dbReference type="EMBL" id="PWQ97253.1"/>
    </source>
</evidence>
<dbReference type="InterPro" id="IPR012337">
    <property type="entry name" value="RNaseH-like_sf"/>
</dbReference>
<dbReference type="InterPro" id="IPR002559">
    <property type="entry name" value="Transposase_11"/>
</dbReference>
<dbReference type="Proteomes" id="UP000245539">
    <property type="component" value="Unassembled WGS sequence"/>
</dbReference>
<gene>
    <name evidence="2" type="ORF">DKW60_11020</name>
</gene>
<keyword evidence="3" id="KW-1185">Reference proteome</keyword>
<dbReference type="SUPFAM" id="SSF53098">
    <property type="entry name" value="Ribonuclease H-like"/>
    <property type="match status" value="1"/>
</dbReference>
<feature type="domain" description="Transposase IS4-like" evidence="1">
    <location>
        <begin position="180"/>
        <end position="491"/>
    </location>
</feature>
<organism evidence="2 3">
    <name type="scientific">Leucothrix pacifica</name>
    <dbReference type="NCBI Taxonomy" id="1247513"/>
    <lineage>
        <taxon>Bacteria</taxon>
        <taxon>Pseudomonadati</taxon>
        <taxon>Pseudomonadota</taxon>
        <taxon>Gammaproteobacteria</taxon>
        <taxon>Thiotrichales</taxon>
        <taxon>Thiotrichaceae</taxon>
        <taxon>Leucothrix</taxon>
    </lineage>
</organism>
<reference evidence="2 3" key="1">
    <citation type="submission" date="2018-05" db="EMBL/GenBank/DDBJ databases">
        <title>Leucothrix arctica sp. nov., isolated from Arctic seawater.</title>
        <authorList>
            <person name="Choi A."/>
            <person name="Baek K."/>
        </authorList>
    </citation>
    <scope>NUCLEOTIDE SEQUENCE [LARGE SCALE GENOMIC DNA]</scope>
    <source>
        <strain evidence="2 3">JCM 18388</strain>
    </source>
</reference>
<dbReference type="AlphaFoldDB" id="A0A317CIK7"/>
<protein>
    <submittedName>
        <fullName evidence="2">IS1634 family transposase</fullName>
    </submittedName>
</protein>
<name>A0A317CIK7_9GAMM</name>
<proteinExistence type="predicted"/>
<dbReference type="PANTHER" id="PTHR34614">
    <property type="match status" value="1"/>
</dbReference>
<dbReference type="EMBL" id="QGKM01000027">
    <property type="protein sequence ID" value="PWQ97253.1"/>
    <property type="molecule type" value="Genomic_DNA"/>
</dbReference>
<dbReference type="RefSeq" id="WP_109837710.1">
    <property type="nucleotide sequence ID" value="NZ_QGKM01000027.1"/>
</dbReference>
<accession>A0A317CIK7</accession>
<dbReference type="GO" id="GO:0003677">
    <property type="term" value="F:DNA binding"/>
    <property type="evidence" value="ECO:0007669"/>
    <property type="project" value="InterPro"/>
</dbReference>
<comment type="caution">
    <text evidence="2">The sequence shown here is derived from an EMBL/GenBank/DDBJ whole genome shotgun (WGS) entry which is preliminary data.</text>
</comment>